<dbReference type="Proteomes" id="UP000006866">
    <property type="component" value="Chromosome"/>
</dbReference>
<dbReference type="InterPro" id="IPR003329">
    <property type="entry name" value="Cytidylyl_trans"/>
</dbReference>
<proteinExistence type="predicted"/>
<keyword evidence="2" id="KW-1185">Reference proteome</keyword>
<keyword evidence="1" id="KW-0548">Nucleotidyltransferase</keyword>
<gene>
    <name evidence="1" type="ordered locus">Hprae_0329</name>
</gene>
<dbReference type="PATRIC" id="fig|572479.3.peg.333"/>
<dbReference type="GO" id="GO:0008781">
    <property type="term" value="F:N-acylneuraminate cytidylyltransferase activity"/>
    <property type="evidence" value="ECO:0007669"/>
    <property type="project" value="TreeGrafter"/>
</dbReference>
<name>E3DNE7_HALPG</name>
<dbReference type="SUPFAM" id="SSF53448">
    <property type="entry name" value="Nucleotide-diphospho-sugar transferases"/>
    <property type="match status" value="1"/>
</dbReference>
<accession>E3DNE7</accession>
<organism evidence="1 2">
    <name type="scientific">Halanaerobium praevalens (strain ATCC 33744 / DSM 2228 / GSL)</name>
    <dbReference type="NCBI Taxonomy" id="572479"/>
    <lineage>
        <taxon>Bacteria</taxon>
        <taxon>Bacillati</taxon>
        <taxon>Bacillota</taxon>
        <taxon>Clostridia</taxon>
        <taxon>Halanaerobiales</taxon>
        <taxon>Halanaerobiaceae</taxon>
        <taxon>Halanaerobium</taxon>
    </lineage>
</organism>
<dbReference type="STRING" id="572479.Hprae_0329"/>
<evidence type="ECO:0000313" key="1">
    <source>
        <dbReference type="EMBL" id="ADO76485.1"/>
    </source>
</evidence>
<reference evidence="1 2" key="2">
    <citation type="journal article" date="2011" name="Stand. Genomic Sci.">
        <title>Complete genome sequence of the extremely halophilic Halanaerobium praevalens type strain (GSL).</title>
        <authorList>
            <person name="Ivanova N."/>
            <person name="Sikorski J."/>
            <person name="Chertkov O."/>
            <person name="Nolan M."/>
            <person name="Lucas S."/>
            <person name="Hammon N."/>
            <person name="Deshpande S."/>
            <person name="Cheng J.F."/>
            <person name="Tapia R."/>
            <person name="Han C."/>
            <person name="Goodwin L."/>
            <person name="Pitluck S."/>
            <person name="Huntemann M."/>
            <person name="Liolios K."/>
            <person name="Pagani I."/>
            <person name="Mavromatis K."/>
            <person name="Ovchinikova G."/>
            <person name="Pati A."/>
            <person name="Chen A."/>
            <person name="Palaniappan K."/>
            <person name="Land M."/>
            <person name="Hauser L."/>
            <person name="Brambilla E.M."/>
            <person name="Kannan K.P."/>
            <person name="Rohde M."/>
            <person name="Tindall B.J."/>
            <person name="Goker M."/>
            <person name="Detter J.C."/>
            <person name="Woyke T."/>
            <person name="Bristow J."/>
            <person name="Eisen J.A."/>
            <person name="Markowitz V."/>
            <person name="Hugenholtz P."/>
            <person name="Kyrpides N.C."/>
            <person name="Klenk H.P."/>
            <person name="Lapidus A."/>
        </authorList>
    </citation>
    <scope>NUCLEOTIDE SEQUENCE [LARGE SCALE GENOMIC DNA]</scope>
    <source>
        <strain evidence="2">ATCC 33744 / DSM 2228 / GSL</strain>
    </source>
</reference>
<dbReference type="KEGG" id="hpk:Hprae_0329"/>
<protein>
    <submittedName>
        <fullName evidence="1">Acylneuraminate cytidylyltransferase</fullName>
    </submittedName>
</protein>
<dbReference type="OrthoDB" id="9805604at2"/>
<dbReference type="CDD" id="cd02513">
    <property type="entry name" value="CMP-NeuAc_Synthase"/>
    <property type="match status" value="1"/>
</dbReference>
<dbReference type="EMBL" id="CP002175">
    <property type="protein sequence ID" value="ADO76485.1"/>
    <property type="molecule type" value="Genomic_DNA"/>
</dbReference>
<sequence length="231" mass="26470">MQDKILAIIPARSGSKGLKDKNIKNLNGKPMINYTIETALESKIFSNIIVSTDSEKYAEISEKAGAEVPFIRPQRLATDESATSDVVLHAIDKMQQKNGEYNYFMLLQPTSPLRTVENIKGAYSLLKEKDANSIVGVCKTDHNPLWSNTLDESLSMDNFLNHKENIRRQDLPTYYRLNGAIYLAEVDYYKKYNDFYFNNSYAYIMSKRESIDVDDIIDFKLASLILNKIRK</sequence>
<dbReference type="InterPro" id="IPR050793">
    <property type="entry name" value="CMP-NeuNAc_synthase"/>
</dbReference>
<keyword evidence="1" id="KW-0808">Transferase</keyword>
<dbReference type="AlphaFoldDB" id="E3DNE7"/>
<dbReference type="eggNOG" id="COG1083">
    <property type="taxonomic scope" value="Bacteria"/>
</dbReference>
<dbReference type="InterPro" id="IPR029044">
    <property type="entry name" value="Nucleotide-diphossugar_trans"/>
</dbReference>
<dbReference type="HOGENOM" id="CLU_042930_1_1_9"/>
<dbReference type="PANTHER" id="PTHR21485">
    <property type="entry name" value="HAD SUPERFAMILY MEMBERS CMAS AND KDSC"/>
    <property type="match status" value="1"/>
</dbReference>
<dbReference type="RefSeq" id="WP_014552518.1">
    <property type="nucleotide sequence ID" value="NC_017455.1"/>
</dbReference>
<dbReference type="PANTHER" id="PTHR21485:SF6">
    <property type="entry name" value="N-ACYLNEURAMINATE CYTIDYLYLTRANSFERASE-RELATED"/>
    <property type="match status" value="1"/>
</dbReference>
<reference evidence="2" key="1">
    <citation type="submission" date="2010-10" db="EMBL/GenBank/DDBJ databases">
        <title>The complete genome of Halanaerobium praevalens DSM 2228.</title>
        <authorList>
            <consortium name="US DOE Joint Genome Institute (JGI-PGF)"/>
            <person name="Lucas S."/>
            <person name="Copeland A."/>
            <person name="Lapidus A."/>
            <person name="Glavina del Rio T."/>
            <person name="Dalin E."/>
            <person name="Tice H."/>
            <person name="Bruce D."/>
            <person name="Goodwin L."/>
            <person name="Pitluck S."/>
            <person name="Kyrpides N."/>
            <person name="Mavromatis K."/>
            <person name="Ivanova N."/>
            <person name="Ovchinnikova G."/>
            <person name="Chertkov O."/>
            <person name="Detter J.C."/>
            <person name="Han C."/>
            <person name="Larimer F."/>
            <person name="Land M."/>
            <person name="Hauser L."/>
            <person name="Markowitz V."/>
            <person name="Cheng J.-F."/>
            <person name="Hugenholtz P."/>
            <person name="Woyke T."/>
            <person name="Wu D."/>
            <person name="Tindall B."/>
            <person name="Pomrenke H.G."/>
            <person name="Brambilla E."/>
            <person name="Klenk H.-P."/>
            <person name="Eisen J.A."/>
        </authorList>
    </citation>
    <scope>NUCLEOTIDE SEQUENCE [LARGE SCALE GENOMIC DNA]</scope>
    <source>
        <strain evidence="2">ATCC 33744 / DSM 2228 / GSL</strain>
    </source>
</reference>
<evidence type="ECO:0000313" key="2">
    <source>
        <dbReference type="Proteomes" id="UP000006866"/>
    </source>
</evidence>
<dbReference type="Gene3D" id="3.90.550.10">
    <property type="entry name" value="Spore Coat Polysaccharide Biosynthesis Protein SpsA, Chain A"/>
    <property type="match status" value="1"/>
</dbReference>
<dbReference type="Pfam" id="PF02348">
    <property type="entry name" value="CTP_transf_3"/>
    <property type="match status" value="1"/>
</dbReference>